<name>A0A7J2TH76_ARCFL</name>
<proteinExistence type="inferred from homology"/>
<sequence length="249" mass="28223">MLEVENLSFTYGKREVLHEIAFSVKEGEMLFILGPNGSGKTTLLKCINGILKPRGAVYLEKFDLKKLPPIEIARKFGYVPQRGEASFLTVFDAILLGRRPYIKWSVSEEDLRIVEETIRMFGIEHLALRKLKELSGGEMQLVLIARAFAQQPKYLLLDEPTNNLDIKNQVEVMRMVKKAVREKGISAIVTMHDINLALSYADRVLLLKNGRIFAFGGIEVIDSETLREVYGIRAEIVKHNGRILVVPEI</sequence>
<dbReference type="PROSITE" id="PS00211">
    <property type="entry name" value="ABC_TRANSPORTER_1"/>
    <property type="match status" value="1"/>
</dbReference>
<dbReference type="SUPFAM" id="SSF52540">
    <property type="entry name" value="P-loop containing nucleoside triphosphate hydrolases"/>
    <property type="match status" value="1"/>
</dbReference>
<evidence type="ECO:0000313" key="6">
    <source>
        <dbReference type="EMBL" id="HEH34943.1"/>
    </source>
</evidence>
<evidence type="ECO:0000256" key="2">
    <source>
        <dbReference type="ARBA" id="ARBA00022448"/>
    </source>
</evidence>
<dbReference type="InterPro" id="IPR003439">
    <property type="entry name" value="ABC_transporter-like_ATP-bd"/>
</dbReference>
<accession>A0A7J2TH76</accession>
<dbReference type="InterPro" id="IPR050153">
    <property type="entry name" value="Metal_Ion_Import_ABC"/>
</dbReference>
<dbReference type="GO" id="GO:0016887">
    <property type="term" value="F:ATP hydrolysis activity"/>
    <property type="evidence" value="ECO:0007669"/>
    <property type="project" value="InterPro"/>
</dbReference>
<dbReference type="InterPro" id="IPR003593">
    <property type="entry name" value="AAA+_ATPase"/>
</dbReference>
<dbReference type="Pfam" id="PF00005">
    <property type="entry name" value="ABC_tran"/>
    <property type="match status" value="1"/>
</dbReference>
<dbReference type="SMART" id="SM00382">
    <property type="entry name" value="AAA"/>
    <property type="match status" value="1"/>
</dbReference>
<dbReference type="InterPro" id="IPR017871">
    <property type="entry name" value="ABC_transporter-like_CS"/>
</dbReference>
<dbReference type="PANTHER" id="PTHR42734:SF6">
    <property type="entry name" value="MOLYBDATE IMPORT ATP-BINDING PROTEIN MOLC"/>
    <property type="match status" value="1"/>
</dbReference>
<dbReference type="PROSITE" id="PS50893">
    <property type="entry name" value="ABC_TRANSPORTER_2"/>
    <property type="match status" value="1"/>
</dbReference>
<dbReference type="GO" id="GO:0005524">
    <property type="term" value="F:ATP binding"/>
    <property type="evidence" value="ECO:0007669"/>
    <property type="project" value="UniProtKB-KW"/>
</dbReference>
<dbReference type="EMBL" id="DSLA01000036">
    <property type="protein sequence ID" value="HEH34943.1"/>
    <property type="molecule type" value="Genomic_DNA"/>
</dbReference>
<protein>
    <submittedName>
        <fullName evidence="6">ABC transporter ATP-binding protein</fullName>
    </submittedName>
</protein>
<comment type="similarity">
    <text evidence="1">Belongs to the ABC transporter superfamily.</text>
</comment>
<dbReference type="InterPro" id="IPR027417">
    <property type="entry name" value="P-loop_NTPase"/>
</dbReference>
<comment type="caution">
    <text evidence="6">The sequence shown here is derived from an EMBL/GenBank/DDBJ whole genome shotgun (WGS) entry which is preliminary data.</text>
</comment>
<dbReference type="PANTHER" id="PTHR42734">
    <property type="entry name" value="METAL TRANSPORT SYSTEM ATP-BINDING PROTEIN TM_0124-RELATED"/>
    <property type="match status" value="1"/>
</dbReference>
<dbReference type="FunFam" id="3.40.50.300:FF:000134">
    <property type="entry name" value="Iron-enterobactin ABC transporter ATP-binding protein"/>
    <property type="match status" value="1"/>
</dbReference>
<dbReference type="AlphaFoldDB" id="A0A7J2TH76"/>
<feature type="domain" description="ABC transporter" evidence="5">
    <location>
        <begin position="2"/>
        <end position="234"/>
    </location>
</feature>
<gene>
    <name evidence="6" type="ORF">ENP88_02065</name>
</gene>
<dbReference type="CDD" id="cd03214">
    <property type="entry name" value="ABC_Iron-Siderophores_B12_Hemin"/>
    <property type="match status" value="1"/>
</dbReference>
<evidence type="ECO:0000256" key="4">
    <source>
        <dbReference type="ARBA" id="ARBA00022840"/>
    </source>
</evidence>
<keyword evidence="3" id="KW-0547">Nucleotide-binding</keyword>
<keyword evidence="2" id="KW-0813">Transport</keyword>
<reference evidence="6" key="1">
    <citation type="journal article" date="2020" name="mSystems">
        <title>Genome- and Community-Level Interaction Insights into Carbon Utilization and Element Cycling Functions of Hydrothermarchaeota in Hydrothermal Sediment.</title>
        <authorList>
            <person name="Zhou Z."/>
            <person name="Liu Y."/>
            <person name="Xu W."/>
            <person name="Pan J."/>
            <person name="Luo Z.H."/>
            <person name="Li M."/>
        </authorList>
    </citation>
    <scope>NUCLEOTIDE SEQUENCE [LARGE SCALE GENOMIC DNA]</scope>
    <source>
        <strain evidence="6">SpSt-26</strain>
    </source>
</reference>
<evidence type="ECO:0000259" key="5">
    <source>
        <dbReference type="PROSITE" id="PS50893"/>
    </source>
</evidence>
<keyword evidence="4 6" id="KW-0067">ATP-binding</keyword>
<evidence type="ECO:0000256" key="1">
    <source>
        <dbReference type="ARBA" id="ARBA00005417"/>
    </source>
</evidence>
<organism evidence="6">
    <name type="scientific">Archaeoglobus fulgidus</name>
    <dbReference type="NCBI Taxonomy" id="2234"/>
    <lineage>
        <taxon>Archaea</taxon>
        <taxon>Methanobacteriati</taxon>
        <taxon>Methanobacteriota</taxon>
        <taxon>Archaeoglobi</taxon>
        <taxon>Archaeoglobales</taxon>
        <taxon>Archaeoglobaceae</taxon>
        <taxon>Archaeoglobus</taxon>
    </lineage>
</organism>
<dbReference type="Gene3D" id="3.40.50.300">
    <property type="entry name" value="P-loop containing nucleotide triphosphate hydrolases"/>
    <property type="match status" value="1"/>
</dbReference>
<evidence type="ECO:0000256" key="3">
    <source>
        <dbReference type="ARBA" id="ARBA00022741"/>
    </source>
</evidence>